<dbReference type="PANTHER" id="PTHR30408:SF13">
    <property type="entry name" value="TYPE I RESTRICTION ENZYME HINDI SPECIFICITY SUBUNIT"/>
    <property type="match status" value="1"/>
</dbReference>
<dbReference type="InterPro" id="IPR052021">
    <property type="entry name" value="Type-I_RS_S_subunit"/>
</dbReference>
<dbReference type="AlphaFoldDB" id="A0A5B8YQ07"/>
<dbReference type="REBASE" id="362444">
    <property type="entry name" value="S.Asp28998ORF15285P"/>
</dbReference>
<gene>
    <name evidence="5" type="ORF">FK178_15240</name>
</gene>
<evidence type="ECO:0000313" key="6">
    <source>
        <dbReference type="Proteomes" id="UP000321954"/>
    </source>
</evidence>
<evidence type="ECO:0000256" key="3">
    <source>
        <dbReference type="ARBA" id="ARBA00023125"/>
    </source>
</evidence>
<reference evidence="5 6" key="1">
    <citation type="submission" date="2019-08" db="EMBL/GenBank/DDBJ databases">
        <title>Antarcticibacterium arcticum sp. nov., a bacterium isolated from marine sediment of the Canadian Beaufort Sea.</title>
        <authorList>
            <person name="Lee Y.M."/>
            <person name="Baek K."/>
            <person name="Lee D.-H."/>
            <person name="Shin S.C."/>
            <person name="Jin Y.K."/>
            <person name="Park Y."/>
        </authorList>
    </citation>
    <scope>NUCLEOTIDE SEQUENCE [LARGE SCALE GENOMIC DNA]</scope>
    <source>
        <strain evidence="5 6">PAMC 28998</strain>
    </source>
</reference>
<dbReference type="GO" id="GO:0003677">
    <property type="term" value="F:DNA binding"/>
    <property type="evidence" value="ECO:0007669"/>
    <property type="project" value="UniProtKB-KW"/>
</dbReference>
<accession>A0A5B8YQ07</accession>
<evidence type="ECO:0000256" key="1">
    <source>
        <dbReference type="ARBA" id="ARBA00010923"/>
    </source>
</evidence>
<dbReference type="Gene3D" id="1.10.287.1120">
    <property type="entry name" value="Bipartite methylase S protein"/>
    <property type="match status" value="1"/>
</dbReference>
<dbReference type="RefSeq" id="WP_146837230.1">
    <property type="nucleotide sequence ID" value="NZ_CP042476.1"/>
</dbReference>
<proteinExistence type="inferred from homology"/>
<dbReference type="CDD" id="cd17282">
    <property type="entry name" value="RMtype1_S_Eco16444ORF1681_TRD1-CR1_like"/>
    <property type="match status" value="1"/>
</dbReference>
<keyword evidence="3" id="KW-0238">DNA-binding</keyword>
<keyword evidence="6" id="KW-1185">Reference proteome</keyword>
<evidence type="ECO:0000256" key="2">
    <source>
        <dbReference type="ARBA" id="ARBA00022747"/>
    </source>
</evidence>
<dbReference type="SUPFAM" id="SSF116734">
    <property type="entry name" value="DNA methylase specificity domain"/>
    <property type="match status" value="2"/>
</dbReference>
<organism evidence="5 6">
    <name type="scientific">Antarcticibacterium arcticum</name>
    <dbReference type="NCBI Taxonomy" id="2585771"/>
    <lineage>
        <taxon>Bacteria</taxon>
        <taxon>Pseudomonadati</taxon>
        <taxon>Bacteroidota</taxon>
        <taxon>Flavobacteriia</taxon>
        <taxon>Flavobacteriales</taxon>
        <taxon>Flavobacteriaceae</taxon>
        <taxon>Antarcticibacterium</taxon>
    </lineage>
</organism>
<keyword evidence="5" id="KW-0255">Endonuclease</keyword>
<dbReference type="KEGG" id="anp:FK178_15240"/>
<comment type="similarity">
    <text evidence="1">Belongs to the type-I restriction system S methylase family.</text>
</comment>
<dbReference type="Pfam" id="PF01420">
    <property type="entry name" value="Methylase_S"/>
    <property type="match status" value="2"/>
</dbReference>
<dbReference type="Proteomes" id="UP000321954">
    <property type="component" value="Chromosome"/>
</dbReference>
<sequence length="417" mass="47144">MPENWITYKLTDLGTIARGKSKHRPRDASHLYGGKYPFIQTGDVKAANHRLTEHTQTYSKAGLAQSKLWPEHTMCITIAANIAETAILSYPACFPDSIIGFVADEDKCDIEFVEYLMQFFKKQIQTHSIGSVQDNINLGTFQRVEFTVPPLEEQKSIASILSALDDKIELNLKMNKTLEEMAMALYKHWFVDFGPFQDGEFVDSELGKIPKGWEVKTLEDEFKITIGRTPPRKEKEWFSSENGVKWISIKDMGNCGTYIFNTSEYLTKEAVVKKNVPQVPEDTVILSFKLTVGRVAITTENMVSNEAIAHFLKKKNTLLSVEYLYSALKSFDYNSLGSTSSIATAVNSKTVKSMKILVPAKSVLDNFQQEIFSFFELIKTNSKETQTLTQLRDTLLPKLISGEVRVKDVEKILSEVL</sequence>
<dbReference type="CDD" id="cd17244">
    <property type="entry name" value="RMtype1_S_Apa101655I-TRD2-CR2_like"/>
    <property type="match status" value="1"/>
</dbReference>
<keyword evidence="2" id="KW-0680">Restriction system</keyword>
<keyword evidence="5" id="KW-0378">Hydrolase</keyword>
<dbReference type="InterPro" id="IPR044946">
    <property type="entry name" value="Restrct_endonuc_typeI_TRD_sf"/>
</dbReference>
<dbReference type="EMBL" id="CP042476">
    <property type="protein sequence ID" value="QED38987.1"/>
    <property type="molecule type" value="Genomic_DNA"/>
</dbReference>
<keyword evidence="5" id="KW-0540">Nuclease</keyword>
<protein>
    <submittedName>
        <fullName evidence="5">Restriction endonuclease subunit S</fullName>
    </submittedName>
</protein>
<evidence type="ECO:0000313" key="5">
    <source>
        <dbReference type="EMBL" id="QED38987.1"/>
    </source>
</evidence>
<dbReference type="GO" id="GO:0004519">
    <property type="term" value="F:endonuclease activity"/>
    <property type="evidence" value="ECO:0007669"/>
    <property type="project" value="UniProtKB-KW"/>
</dbReference>
<dbReference type="Gene3D" id="3.90.220.20">
    <property type="entry name" value="DNA methylase specificity domains"/>
    <property type="match status" value="2"/>
</dbReference>
<feature type="domain" description="Type I restriction modification DNA specificity" evidence="4">
    <location>
        <begin position="210"/>
        <end position="387"/>
    </location>
</feature>
<dbReference type="GO" id="GO:0009307">
    <property type="term" value="P:DNA restriction-modification system"/>
    <property type="evidence" value="ECO:0007669"/>
    <property type="project" value="UniProtKB-KW"/>
</dbReference>
<evidence type="ECO:0000259" key="4">
    <source>
        <dbReference type="Pfam" id="PF01420"/>
    </source>
</evidence>
<dbReference type="PANTHER" id="PTHR30408">
    <property type="entry name" value="TYPE-1 RESTRICTION ENZYME ECOKI SPECIFICITY PROTEIN"/>
    <property type="match status" value="1"/>
</dbReference>
<name>A0A5B8YQ07_9FLAO</name>
<feature type="domain" description="Type I restriction modification DNA specificity" evidence="4">
    <location>
        <begin position="2"/>
        <end position="179"/>
    </location>
</feature>
<dbReference type="InterPro" id="IPR000055">
    <property type="entry name" value="Restrct_endonuc_typeI_TRD"/>
</dbReference>
<dbReference type="OrthoDB" id="9816225at2"/>